<proteinExistence type="predicted"/>
<dbReference type="InterPro" id="IPR019538">
    <property type="entry name" value="PSMD5"/>
</dbReference>
<evidence type="ECO:0000313" key="2">
    <source>
        <dbReference type="Proteomes" id="UP000646827"/>
    </source>
</evidence>
<reference evidence="1 2" key="1">
    <citation type="submission" date="2020-12" db="EMBL/GenBank/DDBJ databases">
        <title>Metabolic potential, ecology and presence of endohyphal bacteria is reflected in genomic diversity of Mucoromycotina.</title>
        <authorList>
            <person name="Muszewska A."/>
            <person name="Okrasinska A."/>
            <person name="Steczkiewicz K."/>
            <person name="Drgas O."/>
            <person name="Orlowska M."/>
            <person name="Perlinska-Lenart U."/>
            <person name="Aleksandrzak-Piekarczyk T."/>
            <person name="Szatraj K."/>
            <person name="Zielenkiewicz U."/>
            <person name="Pilsyk S."/>
            <person name="Malc E."/>
            <person name="Mieczkowski P."/>
            <person name="Kruszewska J.S."/>
            <person name="Biernat P."/>
            <person name="Pawlowska J."/>
        </authorList>
    </citation>
    <scope>NUCLEOTIDE SEQUENCE [LARGE SCALE GENOMIC DNA]</scope>
    <source>
        <strain evidence="1 2">CBS 142.35</strain>
    </source>
</reference>
<comment type="caution">
    <text evidence="1">The sequence shown here is derived from an EMBL/GenBank/DDBJ whole genome shotgun (WGS) entry which is preliminary data.</text>
</comment>
<protein>
    <recommendedName>
        <fullName evidence="3">26S proteasome non-ATPase regulatory subunit 5</fullName>
    </recommendedName>
</protein>
<evidence type="ECO:0000313" key="1">
    <source>
        <dbReference type="EMBL" id="KAG2216048.1"/>
    </source>
</evidence>
<accession>A0A8H7RSW7</accession>
<dbReference type="InterPro" id="IPR016024">
    <property type="entry name" value="ARM-type_fold"/>
</dbReference>
<dbReference type="InterPro" id="IPR011989">
    <property type="entry name" value="ARM-like"/>
</dbReference>
<dbReference type="PANTHER" id="PTHR13554">
    <property type="entry name" value="26S PROTEASOME NON-ATPASE REGULATORY SUBUNIT 5-RELATED"/>
    <property type="match status" value="1"/>
</dbReference>
<evidence type="ECO:0008006" key="3">
    <source>
        <dbReference type="Google" id="ProtNLM"/>
    </source>
</evidence>
<dbReference type="EMBL" id="JAEPRB010000466">
    <property type="protein sequence ID" value="KAG2216048.1"/>
    <property type="molecule type" value="Genomic_DNA"/>
</dbReference>
<dbReference type="PANTHER" id="PTHR13554:SF10">
    <property type="entry name" value="26S PROTEASOME NON-ATPASE REGULATORY SUBUNIT 5"/>
    <property type="match status" value="1"/>
</dbReference>
<dbReference type="GO" id="GO:0005829">
    <property type="term" value="C:cytosol"/>
    <property type="evidence" value="ECO:0007669"/>
    <property type="project" value="TreeGrafter"/>
</dbReference>
<dbReference type="Proteomes" id="UP000646827">
    <property type="component" value="Unassembled WGS sequence"/>
</dbReference>
<organism evidence="1 2">
    <name type="scientific">Circinella minor</name>
    <dbReference type="NCBI Taxonomy" id="1195481"/>
    <lineage>
        <taxon>Eukaryota</taxon>
        <taxon>Fungi</taxon>
        <taxon>Fungi incertae sedis</taxon>
        <taxon>Mucoromycota</taxon>
        <taxon>Mucoromycotina</taxon>
        <taxon>Mucoromycetes</taxon>
        <taxon>Mucorales</taxon>
        <taxon>Lichtheimiaceae</taxon>
        <taxon>Circinella</taxon>
    </lineage>
</organism>
<dbReference type="Gene3D" id="1.25.10.10">
    <property type="entry name" value="Leucine-rich Repeat Variant"/>
    <property type="match status" value="1"/>
</dbReference>
<dbReference type="Pfam" id="PF10508">
    <property type="entry name" value="Proteasom_PSMB"/>
    <property type="match status" value="1"/>
</dbReference>
<sequence length="513" mass="57994">MPSITTPLERVASAIDPNSTSSIQDKINALSSFSHSLYDVDIDQAQSIFETIPLSNFYMLFGIAEGSNEEEELNKVTCQVIQKLLQPFTFDIIHSDENNMTFLLQGLNHFSSDIRYLSLIQVEKCLNSTIQTMDQVAHSNLFTFLLTTIAFRETQTANKAVDITSKIGSKFPKVIFSDNSSFIQNLLTINETVRFRVYELIVRVAGSSNQAFELAENSGLLNGFINEIQSTDTLVALNAIEILRQIAITPNGFTFLEKSKLLDYLISSIDIQDNNDTTIILKKSAIFLLLGQLAQNEEIQFEPIEQKYHYLEKLQQHLDNDHTNKEILISVIGSIGLIGSNKEGLYLLHNTPLLDTFFDMFQTSSGDMKAEFLLSLTKLMSVRGEDPAVEQMTRQIYEGMNGRPTTLDNLIQIAKQPVENIRIAAFSCIKSIASHLWGRQEMVRNEPILGYLVDRTTEHSLEGQRWKYDIIETLITANDAQETLGEHYRILRTFIRQGPYYQSTEPTAVLESA</sequence>
<keyword evidence="2" id="KW-1185">Reference proteome</keyword>
<dbReference type="AlphaFoldDB" id="A0A8H7RSW7"/>
<gene>
    <name evidence="1" type="ORF">INT45_001560</name>
</gene>
<dbReference type="SUPFAM" id="SSF48371">
    <property type="entry name" value="ARM repeat"/>
    <property type="match status" value="1"/>
</dbReference>
<dbReference type="GO" id="GO:0043248">
    <property type="term" value="P:proteasome assembly"/>
    <property type="evidence" value="ECO:0007669"/>
    <property type="project" value="InterPro"/>
</dbReference>
<dbReference type="OrthoDB" id="10250600at2759"/>
<name>A0A8H7RSW7_9FUNG</name>